<proteinExistence type="predicted"/>
<reference evidence="1" key="3">
    <citation type="submission" date="2020-06" db="EMBL/GenBank/DDBJ databases">
        <title>Helianthus annuus Genome sequencing and assembly Release 2.</title>
        <authorList>
            <person name="Gouzy J."/>
            <person name="Langlade N."/>
            <person name="Munos S."/>
        </authorList>
    </citation>
    <scope>NUCLEOTIDE SEQUENCE</scope>
    <source>
        <tissue evidence="1">Leaves</tissue>
    </source>
</reference>
<accession>A0A251T323</accession>
<evidence type="ECO:0000313" key="2">
    <source>
        <dbReference type="EMBL" id="OTG05508.1"/>
    </source>
</evidence>
<dbReference type="Gramene" id="mRNA:HanXRQr2_Chr12g0547041">
    <property type="protein sequence ID" value="mRNA:HanXRQr2_Chr12g0547041"/>
    <property type="gene ID" value="HanXRQr2_Chr12g0547041"/>
</dbReference>
<reference evidence="2" key="2">
    <citation type="submission" date="2017-02" db="EMBL/GenBank/DDBJ databases">
        <title>Sunflower complete genome.</title>
        <authorList>
            <person name="Langlade N."/>
            <person name="Munos S."/>
        </authorList>
    </citation>
    <scope>NUCLEOTIDE SEQUENCE [LARGE SCALE GENOMIC DNA]</scope>
    <source>
        <tissue evidence="2">Leaves</tissue>
    </source>
</reference>
<dbReference type="Proteomes" id="UP000215914">
    <property type="component" value="Chromosome 12"/>
</dbReference>
<reference evidence="1 3" key="1">
    <citation type="journal article" date="2017" name="Nature">
        <title>The sunflower genome provides insights into oil metabolism, flowering and Asterid evolution.</title>
        <authorList>
            <person name="Badouin H."/>
            <person name="Gouzy J."/>
            <person name="Grassa C.J."/>
            <person name="Murat F."/>
            <person name="Staton S.E."/>
            <person name="Cottret L."/>
            <person name="Lelandais-Briere C."/>
            <person name="Owens G.L."/>
            <person name="Carrere S."/>
            <person name="Mayjonade B."/>
            <person name="Legrand L."/>
            <person name="Gill N."/>
            <person name="Kane N.C."/>
            <person name="Bowers J.E."/>
            <person name="Hubner S."/>
            <person name="Bellec A."/>
            <person name="Berard A."/>
            <person name="Berges H."/>
            <person name="Blanchet N."/>
            <person name="Boniface M.C."/>
            <person name="Brunel D."/>
            <person name="Catrice O."/>
            <person name="Chaidir N."/>
            <person name="Claudel C."/>
            <person name="Donnadieu C."/>
            <person name="Faraut T."/>
            <person name="Fievet G."/>
            <person name="Helmstetter N."/>
            <person name="King M."/>
            <person name="Knapp S.J."/>
            <person name="Lai Z."/>
            <person name="Le Paslier M.C."/>
            <person name="Lippi Y."/>
            <person name="Lorenzon L."/>
            <person name="Mandel J.R."/>
            <person name="Marage G."/>
            <person name="Marchand G."/>
            <person name="Marquand E."/>
            <person name="Bret-Mestries E."/>
            <person name="Morien E."/>
            <person name="Nambeesan S."/>
            <person name="Nguyen T."/>
            <person name="Pegot-Espagnet P."/>
            <person name="Pouilly N."/>
            <person name="Raftis F."/>
            <person name="Sallet E."/>
            <person name="Schiex T."/>
            <person name="Thomas J."/>
            <person name="Vandecasteele C."/>
            <person name="Vares D."/>
            <person name="Vear F."/>
            <person name="Vautrin S."/>
            <person name="Crespi M."/>
            <person name="Mangin B."/>
            <person name="Burke J.M."/>
            <person name="Salse J."/>
            <person name="Munos S."/>
            <person name="Vincourt P."/>
            <person name="Rieseberg L.H."/>
            <person name="Langlade N.B."/>
        </authorList>
    </citation>
    <scope>NUCLEOTIDE SEQUENCE [LARGE SCALE GENOMIC DNA]</scope>
    <source>
        <strain evidence="3">cv. SF193</strain>
        <tissue evidence="1">Leaves</tissue>
    </source>
</reference>
<evidence type="ECO:0000313" key="3">
    <source>
        <dbReference type="Proteomes" id="UP000215914"/>
    </source>
</evidence>
<dbReference type="EMBL" id="MNCJ02000327">
    <property type="protein sequence ID" value="KAF5778400.1"/>
    <property type="molecule type" value="Genomic_DNA"/>
</dbReference>
<dbReference type="AlphaFoldDB" id="A0A251T323"/>
<sequence>MFRPISSKTTARTTSFFLSRILNTPVEETSCRDVKPTPGLSTKLVNHHVRITTSIRSLGIFSTLYSCVLTRKHNATNVDRQDDEEAS</sequence>
<evidence type="ECO:0000313" key="1">
    <source>
        <dbReference type="EMBL" id="KAF5778400.1"/>
    </source>
</evidence>
<gene>
    <name evidence="2" type="ORF">HannXRQ_Chr12g0374301</name>
    <name evidence="1" type="ORF">HanXRQr2_Chr12g0547041</name>
</gene>
<organism evidence="2 3">
    <name type="scientific">Helianthus annuus</name>
    <name type="common">Common sunflower</name>
    <dbReference type="NCBI Taxonomy" id="4232"/>
    <lineage>
        <taxon>Eukaryota</taxon>
        <taxon>Viridiplantae</taxon>
        <taxon>Streptophyta</taxon>
        <taxon>Embryophyta</taxon>
        <taxon>Tracheophyta</taxon>
        <taxon>Spermatophyta</taxon>
        <taxon>Magnoliopsida</taxon>
        <taxon>eudicotyledons</taxon>
        <taxon>Gunneridae</taxon>
        <taxon>Pentapetalae</taxon>
        <taxon>asterids</taxon>
        <taxon>campanulids</taxon>
        <taxon>Asterales</taxon>
        <taxon>Asteraceae</taxon>
        <taxon>Asteroideae</taxon>
        <taxon>Heliantheae alliance</taxon>
        <taxon>Heliantheae</taxon>
        <taxon>Helianthus</taxon>
    </lineage>
</organism>
<protein>
    <submittedName>
        <fullName evidence="2">Uncharacterized protein</fullName>
    </submittedName>
</protein>
<keyword evidence="3" id="KW-1185">Reference proteome</keyword>
<dbReference type="InParanoid" id="A0A251T323"/>
<name>A0A251T323_HELAN</name>
<dbReference type="EMBL" id="CM007901">
    <property type="protein sequence ID" value="OTG05508.1"/>
    <property type="molecule type" value="Genomic_DNA"/>
</dbReference>